<feature type="region of interest" description="Disordered" evidence="1">
    <location>
        <begin position="122"/>
        <end position="152"/>
    </location>
</feature>
<reference evidence="2" key="1">
    <citation type="journal article" date="2003" name="Genome Biol.">
        <title>An integrated gene annotation and transcriptional profiling approach towards the full gene content of the Drosophila genome.</title>
        <authorList>
            <person name="Hild M."/>
            <person name="Beckmann B."/>
            <person name="Haas S.A."/>
            <person name="Koch B."/>
            <person name="Solovyev V."/>
            <person name="Busold C."/>
            <person name="Fellenberg K."/>
            <person name="Boutros M."/>
            <person name="Vingron M."/>
            <person name="Sauer F."/>
            <person name="Hoheisel J.D."/>
            <person name="Paro R."/>
        </authorList>
    </citation>
    <scope>NUCLEOTIDE SEQUENCE</scope>
</reference>
<protein>
    <submittedName>
        <fullName evidence="2">HDC13174</fullName>
    </submittedName>
</protein>
<feature type="compositionally biased region" description="Low complexity" evidence="1">
    <location>
        <begin position="78"/>
        <end position="97"/>
    </location>
</feature>
<accession>Q6IK82</accession>
<gene>
    <name evidence="2" type="ORF">HDC13174</name>
</gene>
<organism evidence="2">
    <name type="scientific">Drosophila melanogaster</name>
    <name type="common">Fruit fly</name>
    <dbReference type="NCBI Taxonomy" id="7227"/>
    <lineage>
        <taxon>Eukaryota</taxon>
        <taxon>Metazoa</taxon>
        <taxon>Ecdysozoa</taxon>
        <taxon>Arthropoda</taxon>
        <taxon>Hexapoda</taxon>
        <taxon>Insecta</taxon>
        <taxon>Pterygota</taxon>
        <taxon>Neoptera</taxon>
        <taxon>Endopterygota</taxon>
        <taxon>Diptera</taxon>
        <taxon>Brachycera</taxon>
        <taxon>Muscomorpha</taxon>
        <taxon>Ephydroidea</taxon>
        <taxon>Drosophilidae</taxon>
        <taxon>Drosophila</taxon>
        <taxon>Sophophora</taxon>
    </lineage>
</organism>
<evidence type="ECO:0000256" key="1">
    <source>
        <dbReference type="SAM" id="MobiDB-lite"/>
    </source>
</evidence>
<evidence type="ECO:0000313" key="2">
    <source>
        <dbReference type="EMBL" id="DAA03990.1"/>
    </source>
</evidence>
<sequence length="152" mass="16583">MFCIQQNRSSNIHMQPTGILAPNPTLNCSSLPFGRLVLACKLTSCLRLGPDNSRYSVAKPFSTCGCVDLDVDVAVDVGNGNQNRNRNQNGAGTGRRTMGNDTDTESIDRRFPLADKLIYGNANGDTSDMKTDSSRGVRDQSKSDCLESFMPW</sequence>
<name>Q6IK82_DROME</name>
<proteinExistence type="predicted"/>
<feature type="region of interest" description="Disordered" evidence="1">
    <location>
        <begin position="78"/>
        <end position="106"/>
    </location>
</feature>
<dbReference type="AlphaFoldDB" id="Q6IK82"/>
<feature type="compositionally biased region" description="Basic and acidic residues" evidence="1">
    <location>
        <begin position="127"/>
        <end position="145"/>
    </location>
</feature>
<dbReference type="EMBL" id="BK002484">
    <property type="protein sequence ID" value="DAA03990.1"/>
    <property type="molecule type" value="Genomic_DNA"/>
</dbReference>